<dbReference type="RefSeq" id="XP_006962876.1">
    <property type="nucleotide sequence ID" value="XM_006962814.1"/>
</dbReference>
<dbReference type="OrthoDB" id="3562088at2759"/>
<dbReference type="KEGG" id="tre:TRIREDRAFT_120362"/>
<evidence type="ECO:0000313" key="1">
    <source>
        <dbReference type="EMBL" id="EGR51378.1"/>
    </source>
</evidence>
<dbReference type="GeneID" id="18482854"/>
<evidence type="ECO:0000313" key="2">
    <source>
        <dbReference type="Proteomes" id="UP000008984"/>
    </source>
</evidence>
<dbReference type="VEuPathDB" id="FungiDB:TRIREDRAFT_120362"/>
<name>G0RBS6_HYPJQ</name>
<sequence>MDPISAGTGAFPLGTNSYTIKSLLVSEYQAATHVDANRTTMAPKSRLAWSAKGGADRSCSSRNGSPRIAKMMNRIVVGALGLVAGVAATPLELAERGSCRDDSLYKCFADAQYSASASAYCSALDPTIRTVTAAPPAATTTVWTTVTSDVTTDFVNSRTTVYTATVPSSTEIATETDTETVTITTTVPAGARTTSPQAPPVTVSFVPRHHAKRDNGVPQPSCMVKKCFIYSPERITAACSCINVPPETITITQAGSPTTQTVTSTSTETPVVTATAWETVSTELVDGVTTTTTTVTSTSTATKTATASPSVSNVIPNGDFSSLLAGWSVINTTPNAWVNAGVSTSGSPDGTSNAYHITNVQATGQVLVASPTFAVSGNSVYTLGFLISNTATDLSWLSHARFQVNCGSFTLLNTGITGAAEGPNGYRVVSNSFNTPSATDSTTLGQLSRCQVQILLTAGQAPNTWFLTDVSAAYAGARSLPQ</sequence>
<dbReference type="HOGENOM" id="CLU_665749_0_0_1"/>
<organism evidence="2">
    <name type="scientific">Hypocrea jecorina (strain QM6a)</name>
    <name type="common">Trichoderma reesei</name>
    <dbReference type="NCBI Taxonomy" id="431241"/>
    <lineage>
        <taxon>Eukaryota</taxon>
        <taxon>Fungi</taxon>
        <taxon>Dikarya</taxon>
        <taxon>Ascomycota</taxon>
        <taxon>Pezizomycotina</taxon>
        <taxon>Sordariomycetes</taxon>
        <taxon>Hypocreomycetidae</taxon>
        <taxon>Hypocreales</taxon>
        <taxon>Hypocreaceae</taxon>
        <taxon>Trichoderma</taxon>
    </lineage>
</organism>
<dbReference type="Proteomes" id="UP000008984">
    <property type="component" value="Unassembled WGS sequence"/>
</dbReference>
<dbReference type="AlphaFoldDB" id="G0RBS6"/>
<protein>
    <submittedName>
        <fullName evidence="1">Predicted protein</fullName>
    </submittedName>
</protein>
<reference evidence="1 2" key="1">
    <citation type="journal article" date="2008" name="Nat. Biotechnol.">
        <title>Genome sequencing and analysis of the biomass-degrading fungus Trichoderma reesei (syn. Hypocrea jecorina).</title>
        <authorList>
            <person name="Martinez D."/>
            <person name="Berka R.M."/>
            <person name="Henrissat B."/>
            <person name="Saloheimo M."/>
            <person name="Arvas M."/>
            <person name="Baker S.E."/>
            <person name="Chapman J."/>
            <person name="Chertkov O."/>
            <person name="Coutinho P.M."/>
            <person name="Cullen D."/>
            <person name="Danchin E.G."/>
            <person name="Grigoriev I.V."/>
            <person name="Harris P."/>
            <person name="Jackson M."/>
            <person name="Kubicek C.P."/>
            <person name="Han C.S."/>
            <person name="Ho I."/>
            <person name="Larrondo L.F."/>
            <person name="de Leon A.L."/>
            <person name="Magnuson J.K."/>
            <person name="Merino S."/>
            <person name="Misra M."/>
            <person name="Nelson B."/>
            <person name="Putnam N."/>
            <person name="Robbertse B."/>
            <person name="Salamov A.A."/>
            <person name="Schmoll M."/>
            <person name="Terry A."/>
            <person name="Thayer N."/>
            <person name="Westerholm-Parvinen A."/>
            <person name="Schoch C.L."/>
            <person name="Yao J."/>
            <person name="Barabote R."/>
            <person name="Nelson M.A."/>
            <person name="Detter C."/>
            <person name="Bruce D."/>
            <person name="Kuske C.R."/>
            <person name="Xie G."/>
            <person name="Richardson P."/>
            <person name="Rokhsar D.S."/>
            <person name="Lucas S.M."/>
            <person name="Rubin E.M."/>
            <person name="Dunn-Coleman N."/>
            <person name="Ward M."/>
            <person name="Brettin T.S."/>
        </authorList>
    </citation>
    <scope>NUCLEOTIDE SEQUENCE [LARGE SCALE GENOMIC DNA]</scope>
    <source>
        <strain evidence="1 2">QM6a</strain>
    </source>
</reference>
<dbReference type="EMBL" id="GL985058">
    <property type="protein sequence ID" value="EGR51378.1"/>
    <property type="molecule type" value="Genomic_DNA"/>
</dbReference>
<dbReference type="eggNOG" id="ENOG502SUZR">
    <property type="taxonomic scope" value="Eukaryota"/>
</dbReference>
<accession>G0RBS6</accession>
<proteinExistence type="predicted"/>
<keyword evidence="2" id="KW-1185">Reference proteome</keyword>
<gene>
    <name evidence="1" type="ORF">TRIREDRAFT_120362</name>
</gene>